<evidence type="ECO:0000313" key="2">
    <source>
        <dbReference type="Proteomes" id="UP000507245"/>
    </source>
</evidence>
<protein>
    <submittedName>
        <fullName evidence="1">Uncharacterized protein</fullName>
    </submittedName>
</protein>
<name>A0A6J5XMK0_PRUAR</name>
<dbReference type="EMBL" id="CAEKKB010000006">
    <property type="protein sequence ID" value="CAB4314281.1"/>
    <property type="molecule type" value="Genomic_DNA"/>
</dbReference>
<sequence length="157" mass="17575">MHTAVDCCVYFGPIGFGCYCAGLLVGDALSFCARLIAWTVYRTLRRIVEPVPVGMGARLPAPTHKWIVSAQRVLRVGHRVFRHGKRPHRAANNRCCYDWAVLQTTAFLCLPPGGRSGSRSARVLSYHTHVNRGRLEVYPTVQPFARSPYTTWVCDDS</sequence>
<evidence type="ECO:0000313" key="1">
    <source>
        <dbReference type="EMBL" id="CAB4314281.1"/>
    </source>
</evidence>
<keyword evidence="2" id="KW-1185">Reference proteome</keyword>
<gene>
    <name evidence="1" type="ORF">ORAREDHAP_LOCUS38595</name>
</gene>
<dbReference type="Proteomes" id="UP000507245">
    <property type="component" value="Unassembled WGS sequence"/>
</dbReference>
<proteinExistence type="predicted"/>
<organism evidence="1 2">
    <name type="scientific">Prunus armeniaca</name>
    <name type="common">Apricot</name>
    <name type="synonym">Armeniaca vulgaris</name>
    <dbReference type="NCBI Taxonomy" id="36596"/>
    <lineage>
        <taxon>Eukaryota</taxon>
        <taxon>Viridiplantae</taxon>
        <taxon>Streptophyta</taxon>
        <taxon>Embryophyta</taxon>
        <taxon>Tracheophyta</taxon>
        <taxon>Spermatophyta</taxon>
        <taxon>Magnoliopsida</taxon>
        <taxon>eudicotyledons</taxon>
        <taxon>Gunneridae</taxon>
        <taxon>Pentapetalae</taxon>
        <taxon>rosids</taxon>
        <taxon>fabids</taxon>
        <taxon>Rosales</taxon>
        <taxon>Rosaceae</taxon>
        <taxon>Amygdaloideae</taxon>
        <taxon>Amygdaleae</taxon>
        <taxon>Prunus</taxon>
    </lineage>
</organism>
<reference evidence="2" key="1">
    <citation type="journal article" date="2020" name="Genome Biol.">
        <title>Gamete binning: chromosome-level and haplotype-resolved genome assembly enabled by high-throughput single-cell sequencing of gamete genomes.</title>
        <authorList>
            <person name="Campoy J.A."/>
            <person name="Sun H."/>
            <person name="Goel M."/>
            <person name="Jiao W.-B."/>
            <person name="Folz-Donahue K."/>
            <person name="Wang N."/>
            <person name="Rubio M."/>
            <person name="Liu C."/>
            <person name="Kukat C."/>
            <person name="Ruiz D."/>
            <person name="Huettel B."/>
            <person name="Schneeberger K."/>
        </authorList>
    </citation>
    <scope>NUCLEOTIDE SEQUENCE [LARGE SCALE GENOMIC DNA]</scope>
    <source>
        <strain evidence="2">cv. Rojo Pasion</strain>
    </source>
</reference>
<accession>A0A6J5XMK0</accession>
<dbReference type="AlphaFoldDB" id="A0A6J5XMK0"/>